<name>A0A1L9SX74_9EURO</name>
<evidence type="ECO:0000313" key="2">
    <source>
        <dbReference type="Proteomes" id="UP000184188"/>
    </source>
</evidence>
<accession>A0A1L9SX74</accession>
<evidence type="ECO:0000313" key="1">
    <source>
        <dbReference type="EMBL" id="OJJ51770.1"/>
    </source>
</evidence>
<reference evidence="2" key="1">
    <citation type="journal article" date="2017" name="Genome Biol.">
        <title>Comparative genomics reveals high biological diversity and specific adaptations in the industrially and medically important fungal genus Aspergillus.</title>
        <authorList>
            <person name="de Vries R.P."/>
            <person name="Riley R."/>
            <person name="Wiebenga A."/>
            <person name="Aguilar-Osorio G."/>
            <person name="Amillis S."/>
            <person name="Uchima C.A."/>
            <person name="Anderluh G."/>
            <person name="Asadollahi M."/>
            <person name="Askin M."/>
            <person name="Barry K."/>
            <person name="Battaglia E."/>
            <person name="Bayram O."/>
            <person name="Benocci T."/>
            <person name="Braus-Stromeyer S.A."/>
            <person name="Caldana C."/>
            <person name="Canovas D."/>
            <person name="Cerqueira G.C."/>
            <person name="Chen F."/>
            <person name="Chen W."/>
            <person name="Choi C."/>
            <person name="Clum A."/>
            <person name="Dos Santos R.A."/>
            <person name="Damasio A.R."/>
            <person name="Diallinas G."/>
            <person name="Emri T."/>
            <person name="Fekete E."/>
            <person name="Flipphi M."/>
            <person name="Freyberg S."/>
            <person name="Gallo A."/>
            <person name="Gournas C."/>
            <person name="Habgood R."/>
            <person name="Hainaut M."/>
            <person name="Harispe M.L."/>
            <person name="Henrissat B."/>
            <person name="Hilden K.S."/>
            <person name="Hope R."/>
            <person name="Hossain A."/>
            <person name="Karabika E."/>
            <person name="Karaffa L."/>
            <person name="Karanyi Z."/>
            <person name="Krasevec N."/>
            <person name="Kuo A."/>
            <person name="Kusch H."/>
            <person name="LaButti K."/>
            <person name="Lagendijk E.L."/>
            <person name="Lapidus A."/>
            <person name="Levasseur A."/>
            <person name="Lindquist E."/>
            <person name="Lipzen A."/>
            <person name="Logrieco A.F."/>
            <person name="MacCabe A."/>
            <person name="Maekelae M.R."/>
            <person name="Malavazi I."/>
            <person name="Melin P."/>
            <person name="Meyer V."/>
            <person name="Mielnichuk N."/>
            <person name="Miskei M."/>
            <person name="Molnar A.P."/>
            <person name="Mule G."/>
            <person name="Ngan C.Y."/>
            <person name="Orejas M."/>
            <person name="Orosz E."/>
            <person name="Ouedraogo J.P."/>
            <person name="Overkamp K.M."/>
            <person name="Park H.-S."/>
            <person name="Perrone G."/>
            <person name="Piumi F."/>
            <person name="Punt P.J."/>
            <person name="Ram A.F."/>
            <person name="Ramon A."/>
            <person name="Rauscher S."/>
            <person name="Record E."/>
            <person name="Riano-Pachon D.M."/>
            <person name="Robert V."/>
            <person name="Roehrig J."/>
            <person name="Ruller R."/>
            <person name="Salamov A."/>
            <person name="Salih N.S."/>
            <person name="Samson R.A."/>
            <person name="Sandor E."/>
            <person name="Sanguinetti M."/>
            <person name="Schuetze T."/>
            <person name="Sepcic K."/>
            <person name="Shelest E."/>
            <person name="Sherlock G."/>
            <person name="Sophianopoulou V."/>
            <person name="Squina F.M."/>
            <person name="Sun H."/>
            <person name="Susca A."/>
            <person name="Todd R.B."/>
            <person name="Tsang A."/>
            <person name="Unkles S.E."/>
            <person name="van de Wiele N."/>
            <person name="van Rossen-Uffink D."/>
            <person name="Oliveira J.V."/>
            <person name="Vesth T.C."/>
            <person name="Visser J."/>
            <person name="Yu J.-H."/>
            <person name="Zhou M."/>
            <person name="Andersen M.R."/>
            <person name="Archer D.B."/>
            <person name="Baker S.E."/>
            <person name="Benoit I."/>
            <person name="Brakhage A.A."/>
            <person name="Braus G.H."/>
            <person name="Fischer R."/>
            <person name="Frisvad J.C."/>
            <person name="Goldman G.H."/>
            <person name="Houbraken J."/>
            <person name="Oakley B."/>
            <person name="Pocsi I."/>
            <person name="Scazzocchio C."/>
            <person name="Seiboth B."/>
            <person name="vanKuyk P.A."/>
            <person name="Wortman J."/>
            <person name="Dyer P.S."/>
            <person name="Grigoriev I.V."/>
        </authorList>
    </citation>
    <scope>NUCLEOTIDE SEQUENCE [LARGE SCALE GENOMIC DNA]</scope>
    <source>
        <strain evidence="2">CBS 506.65</strain>
    </source>
</reference>
<sequence length="180" mass="20850">MTSYQQSISITQILFTACICQVCKLMPPLLVFLLLHQGLSYVFMFILLSPRLAYQLLNIIIDTEHMFTYATFPRSYYKKQWLQFQVSLGSGSLLQPSGVVQQHAAREDPLDDRPVHGRDARGEGVLDSVLQKETLHCQNIDKNSISTQSTDWYKRERKKHTTVGIRWWSPTQLLTYRRVA</sequence>
<dbReference type="OrthoDB" id="4368589at2759"/>
<dbReference type="RefSeq" id="XP_022586280.1">
    <property type="nucleotide sequence ID" value="XM_022728377.1"/>
</dbReference>
<organism evidence="1 2">
    <name type="scientific">Penicilliopsis zonata CBS 506.65</name>
    <dbReference type="NCBI Taxonomy" id="1073090"/>
    <lineage>
        <taxon>Eukaryota</taxon>
        <taxon>Fungi</taxon>
        <taxon>Dikarya</taxon>
        <taxon>Ascomycota</taxon>
        <taxon>Pezizomycotina</taxon>
        <taxon>Eurotiomycetes</taxon>
        <taxon>Eurotiomycetidae</taxon>
        <taxon>Eurotiales</taxon>
        <taxon>Aspergillaceae</taxon>
        <taxon>Penicilliopsis</taxon>
    </lineage>
</organism>
<dbReference type="VEuPathDB" id="FungiDB:ASPZODRAFT_465124"/>
<dbReference type="GeneID" id="34614841"/>
<keyword evidence="2" id="KW-1185">Reference proteome</keyword>
<proteinExistence type="predicted"/>
<gene>
    <name evidence="1" type="ORF">ASPZODRAFT_465124</name>
</gene>
<dbReference type="Proteomes" id="UP000184188">
    <property type="component" value="Unassembled WGS sequence"/>
</dbReference>
<protein>
    <submittedName>
        <fullName evidence="1">Uncharacterized protein</fullName>
    </submittedName>
</protein>
<dbReference type="AlphaFoldDB" id="A0A1L9SX74"/>
<dbReference type="EMBL" id="KV878336">
    <property type="protein sequence ID" value="OJJ51770.1"/>
    <property type="molecule type" value="Genomic_DNA"/>
</dbReference>